<evidence type="ECO:0008006" key="4">
    <source>
        <dbReference type="Google" id="ProtNLM"/>
    </source>
</evidence>
<evidence type="ECO:0000256" key="1">
    <source>
        <dbReference type="SAM" id="Phobius"/>
    </source>
</evidence>
<reference evidence="2" key="1">
    <citation type="journal article" date="2024" name="Int. J. Syst. Evol. Microbiol.">
        <title>Brooklawnia propionicigenes sp. nov., a facultatively anaerobic, propionate-producing bacterium isolated from a methanogenic reactor treating waste from cattle farms.</title>
        <authorList>
            <person name="Akita Y."/>
            <person name="Ueki A."/>
            <person name="Tonouchi A."/>
            <person name="Sugawara Y."/>
            <person name="Honma S."/>
            <person name="Kaku N."/>
            <person name="Ueki K."/>
        </authorList>
    </citation>
    <scope>NUCLEOTIDE SEQUENCE</scope>
    <source>
        <strain evidence="2">SH051</strain>
    </source>
</reference>
<feature type="transmembrane region" description="Helical" evidence="1">
    <location>
        <begin position="83"/>
        <end position="106"/>
    </location>
</feature>
<keyword evidence="1" id="KW-0812">Transmembrane</keyword>
<dbReference type="Proteomes" id="UP001431656">
    <property type="component" value="Chromosome"/>
</dbReference>
<dbReference type="KEGG" id="broo:brsh051_10120"/>
<keyword evidence="1" id="KW-0472">Membrane</keyword>
<keyword evidence="3" id="KW-1185">Reference proteome</keyword>
<dbReference type="AlphaFoldDB" id="A0AAN0K7P5"/>
<name>A0AAN0K7P5_9ACTN</name>
<feature type="transmembrane region" description="Helical" evidence="1">
    <location>
        <begin position="12"/>
        <end position="31"/>
    </location>
</feature>
<keyword evidence="1" id="KW-1133">Transmembrane helix</keyword>
<accession>A0AAN0K7P5</accession>
<evidence type="ECO:0000313" key="2">
    <source>
        <dbReference type="EMBL" id="BEH01731.1"/>
    </source>
</evidence>
<proteinExistence type="predicted"/>
<sequence>MQRERVQDQYPWTWEFPLVVICAVLLVGVTVCQLARSVANWFAGAGWWWPTFDKWVTSVPGVLAGDGAAGLPGVQPVATAEAVWGWLVVVGLLTVLAFTVAGVRGWQQWGPGRMRGMASISEAHQLLGKDRLWKVRHVVRPDLYPLNRRAQP</sequence>
<dbReference type="RefSeq" id="WP_286268061.1">
    <property type="nucleotide sequence ID" value="NZ_AP028056.1"/>
</dbReference>
<dbReference type="EMBL" id="AP028056">
    <property type="protein sequence ID" value="BEH01731.1"/>
    <property type="molecule type" value="Genomic_DNA"/>
</dbReference>
<gene>
    <name evidence="2" type="ORF">brsh051_10120</name>
</gene>
<protein>
    <recommendedName>
        <fullName evidence="4">Conjugal transfer protein</fullName>
    </recommendedName>
</protein>
<organism evidence="2 3">
    <name type="scientific">Brooklawnia propionicigenes</name>
    <dbReference type="NCBI Taxonomy" id="3041175"/>
    <lineage>
        <taxon>Bacteria</taxon>
        <taxon>Bacillati</taxon>
        <taxon>Actinomycetota</taxon>
        <taxon>Actinomycetes</taxon>
        <taxon>Propionibacteriales</taxon>
        <taxon>Propionibacteriaceae</taxon>
        <taxon>Brooklawnia</taxon>
    </lineage>
</organism>
<evidence type="ECO:0000313" key="3">
    <source>
        <dbReference type="Proteomes" id="UP001431656"/>
    </source>
</evidence>